<dbReference type="PROSITE" id="PS51257">
    <property type="entry name" value="PROKAR_LIPOPROTEIN"/>
    <property type="match status" value="1"/>
</dbReference>
<dbReference type="EMBL" id="VMNW02000005">
    <property type="protein sequence ID" value="KAA9165612.1"/>
    <property type="molecule type" value="Genomic_DNA"/>
</dbReference>
<feature type="domain" description="Leucine-binding protein" evidence="4">
    <location>
        <begin position="35"/>
        <end position="342"/>
    </location>
</feature>
<reference evidence="5" key="1">
    <citation type="submission" date="2019-09" db="EMBL/GenBank/DDBJ databases">
        <authorList>
            <person name="Teo W.F.A."/>
            <person name="Duangmal K."/>
        </authorList>
    </citation>
    <scope>NUCLEOTIDE SEQUENCE [LARGE SCALE GENOMIC DNA]</scope>
    <source>
        <strain evidence="5">K81G1</strain>
    </source>
</reference>
<gene>
    <name evidence="5" type="ORF">FPZ12_005980</name>
</gene>
<protein>
    <submittedName>
        <fullName evidence="5">Amino acid ABC transporter substrate-binding protein</fullName>
    </submittedName>
</protein>
<proteinExistence type="inferred from homology"/>
<dbReference type="PANTHER" id="PTHR30483">
    <property type="entry name" value="LEUCINE-SPECIFIC-BINDING PROTEIN"/>
    <property type="match status" value="1"/>
</dbReference>
<keyword evidence="2 3" id="KW-0732">Signal</keyword>
<organism evidence="5 6">
    <name type="scientific">Amycolatopsis acidicola</name>
    <dbReference type="NCBI Taxonomy" id="2596893"/>
    <lineage>
        <taxon>Bacteria</taxon>
        <taxon>Bacillati</taxon>
        <taxon>Actinomycetota</taxon>
        <taxon>Actinomycetes</taxon>
        <taxon>Pseudonocardiales</taxon>
        <taxon>Pseudonocardiaceae</taxon>
        <taxon>Amycolatopsis</taxon>
    </lineage>
</organism>
<evidence type="ECO:0000256" key="1">
    <source>
        <dbReference type="ARBA" id="ARBA00010062"/>
    </source>
</evidence>
<dbReference type="PANTHER" id="PTHR30483:SF6">
    <property type="entry name" value="PERIPLASMIC BINDING PROTEIN OF ABC TRANSPORTER FOR NATURAL AMINO ACIDS"/>
    <property type="match status" value="1"/>
</dbReference>
<dbReference type="RefSeq" id="WP_144748601.1">
    <property type="nucleotide sequence ID" value="NZ_VMNW02000005.1"/>
</dbReference>
<comment type="similarity">
    <text evidence="1">Belongs to the leucine-binding protein family.</text>
</comment>
<feature type="signal peptide" evidence="3">
    <location>
        <begin position="1"/>
        <end position="24"/>
    </location>
</feature>
<dbReference type="Pfam" id="PF13458">
    <property type="entry name" value="Peripla_BP_6"/>
    <property type="match status" value="1"/>
</dbReference>
<evidence type="ECO:0000256" key="2">
    <source>
        <dbReference type="ARBA" id="ARBA00022729"/>
    </source>
</evidence>
<name>A0A5N0VLJ8_9PSEU</name>
<evidence type="ECO:0000259" key="4">
    <source>
        <dbReference type="Pfam" id="PF13458"/>
    </source>
</evidence>
<keyword evidence="6" id="KW-1185">Reference proteome</keyword>
<dbReference type="InterPro" id="IPR028082">
    <property type="entry name" value="Peripla_BP_I"/>
</dbReference>
<dbReference type="Gene3D" id="3.40.50.2300">
    <property type="match status" value="2"/>
</dbReference>
<dbReference type="OrthoDB" id="7337537at2"/>
<dbReference type="Proteomes" id="UP000319769">
    <property type="component" value="Unassembled WGS sequence"/>
</dbReference>
<dbReference type="AlphaFoldDB" id="A0A5N0VLJ8"/>
<comment type="caution">
    <text evidence="5">The sequence shown here is derived from an EMBL/GenBank/DDBJ whole genome shotgun (WGS) entry which is preliminary data.</text>
</comment>
<dbReference type="SUPFAM" id="SSF53822">
    <property type="entry name" value="Periplasmic binding protein-like I"/>
    <property type="match status" value="1"/>
</dbReference>
<sequence>MKTLPGLTALCAATLLLASCSSGGSNGSGTPDQALKIGSLLAQTGSQASAVEPLVAATQLAINDINAAGGVFGKNVEYKQQDSTSDNDTALSAAQSLISWGADEVIGTYGSGMAGAVVEPVTQAGALMVSGSNTSSNLTGISPLYFRTAPTDALEAASIADLLVKDGRTSVGIVWQNDSWGEAFEKSLVDNLNTAGIKIAANQPFNTDATDFTSQVNAVVAAKPDAVVFLSYATYTGAMLEQLVGTNHFPSKNVYFSSSTLGSYEGKLSNQAYLQGVQAFQPGAAQDTETQFEAKLKQLNPKLSAFAYAASTYDATIIAALGAIAANSTDGATIAKKMREISGGTGGGEKCTTFADCRKLLADGKTIDYDGLTGGIAFDEKNDETETNYIAYVYGADGKYTVKQ</sequence>
<evidence type="ECO:0000313" key="6">
    <source>
        <dbReference type="Proteomes" id="UP000319769"/>
    </source>
</evidence>
<dbReference type="InterPro" id="IPR051010">
    <property type="entry name" value="BCAA_transport"/>
</dbReference>
<dbReference type="InterPro" id="IPR028081">
    <property type="entry name" value="Leu-bd"/>
</dbReference>
<evidence type="ECO:0000313" key="5">
    <source>
        <dbReference type="EMBL" id="KAA9165612.1"/>
    </source>
</evidence>
<evidence type="ECO:0000256" key="3">
    <source>
        <dbReference type="SAM" id="SignalP"/>
    </source>
</evidence>
<feature type="chain" id="PRO_5039234393" evidence="3">
    <location>
        <begin position="25"/>
        <end position="404"/>
    </location>
</feature>
<accession>A0A5N0VLJ8</accession>